<comment type="caution">
    <text evidence="6">The sequence shown here is derived from an EMBL/GenBank/DDBJ whole genome shotgun (WGS) entry which is preliminary data.</text>
</comment>
<evidence type="ECO:0000256" key="4">
    <source>
        <dbReference type="PROSITE-ProRule" id="PRU00335"/>
    </source>
</evidence>
<keyword evidence="3" id="KW-0804">Transcription</keyword>
<keyword evidence="1" id="KW-0805">Transcription regulation</keyword>
<feature type="domain" description="HTH tetR-type" evidence="5">
    <location>
        <begin position="14"/>
        <end position="73"/>
    </location>
</feature>
<accession>A0ABQ4G137</accession>
<dbReference type="InterPro" id="IPR011075">
    <property type="entry name" value="TetR_C"/>
</dbReference>
<evidence type="ECO:0000313" key="6">
    <source>
        <dbReference type="EMBL" id="GIH40781.1"/>
    </source>
</evidence>
<dbReference type="PROSITE" id="PS50977">
    <property type="entry name" value="HTH_TETR_2"/>
    <property type="match status" value="1"/>
</dbReference>
<dbReference type="RefSeq" id="WP_204058162.1">
    <property type="nucleotide sequence ID" value="NZ_BAAAGP010000014.1"/>
</dbReference>
<dbReference type="Gene3D" id="1.10.357.10">
    <property type="entry name" value="Tetracycline Repressor, domain 2"/>
    <property type="match status" value="1"/>
</dbReference>
<dbReference type="EMBL" id="BOOC01000015">
    <property type="protein sequence ID" value="GIH40781.1"/>
    <property type="molecule type" value="Genomic_DNA"/>
</dbReference>
<dbReference type="InterPro" id="IPR001647">
    <property type="entry name" value="HTH_TetR"/>
</dbReference>
<proteinExistence type="predicted"/>
<feature type="DNA-binding region" description="H-T-H motif" evidence="4">
    <location>
        <begin position="36"/>
        <end position="55"/>
    </location>
</feature>
<gene>
    <name evidence="6" type="ORF">Mco01_37810</name>
</gene>
<dbReference type="InterPro" id="IPR009057">
    <property type="entry name" value="Homeodomain-like_sf"/>
</dbReference>
<evidence type="ECO:0000256" key="2">
    <source>
        <dbReference type="ARBA" id="ARBA00023125"/>
    </source>
</evidence>
<dbReference type="InterPro" id="IPR050109">
    <property type="entry name" value="HTH-type_TetR-like_transc_reg"/>
</dbReference>
<keyword evidence="2 4" id="KW-0238">DNA-binding</keyword>
<keyword evidence="7" id="KW-1185">Reference proteome</keyword>
<evidence type="ECO:0000256" key="3">
    <source>
        <dbReference type="ARBA" id="ARBA00023163"/>
    </source>
</evidence>
<dbReference type="SUPFAM" id="SSF46689">
    <property type="entry name" value="Homeodomain-like"/>
    <property type="match status" value="1"/>
</dbReference>
<dbReference type="SUPFAM" id="SSF48498">
    <property type="entry name" value="Tetracyclin repressor-like, C-terminal domain"/>
    <property type="match status" value="1"/>
</dbReference>
<dbReference type="Proteomes" id="UP000603904">
    <property type="component" value="Unassembled WGS sequence"/>
</dbReference>
<dbReference type="PRINTS" id="PR00455">
    <property type="entry name" value="HTHTETR"/>
</dbReference>
<dbReference type="Gene3D" id="1.10.10.60">
    <property type="entry name" value="Homeodomain-like"/>
    <property type="match status" value="1"/>
</dbReference>
<reference evidence="6 7" key="1">
    <citation type="submission" date="2021-01" db="EMBL/GenBank/DDBJ databases">
        <title>Whole genome shotgun sequence of Microbispora corallina NBRC 16416.</title>
        <authorList>
            <person name="Komaki H."/>
            <person name="Tamura T."/>
        </authorList>
    </citation>
    <scope>NUCLEOTIDE SEQUENCE [LARGE SCALE GENOMIC DNA]</scope>
    <source>
        <strain evidence="6 7">NBRC 16416</strain>
    </source>
</reference>
<evidence type="ECO:0000256" key="1">
    <source>
        <dbReference type="ARBA" id="ARBA00023015"/>
    </source>
</evidence>
<protein>
    <submittedName>
        <fullName evidence="6">TetR family transcriptional regulator</fullName>
    </submittedName>
</protein>
<name>A0ABQ4G137_9ACTN</name>
<dbReference type="PANTHER" id="PTHR30055">
    <property type="entry name" value="HTH-TYPE TRANSCRIPTIONAL REGULATOR RUTR"/>
    <property type="match status" value="1"/>
</dbReference>
<dbReference type="InterPro" id="IPR036271">
    <property type="entry name" value="Tet_transcr_reg_TetR-rel_C_sf"/>
</dbReference>
<dbReference type="PANTHER" id="PTHR30055:SF148">
    <property type="entry name" value="TETR-FAMILY TRANSCRIPTIONAL REGULATOR"/>
    <property type="match status" value="1"/>
</dbReference>
<dbReference type="Pfam" id="PF16859">
    <property type="entry name" value="TetR_C_11"/>
    <property type="match status" value="1"/>
</dbReference>
<evidence type="ECO:0000313" key="7">
    <source>
        <dbReference type="Proteomes" id="UP000603904"/>
    </source>
</evidence>
<sequence>MPTSPSPRGRRPDPAVDEKIRAAVLALLLERGLEMTMDEVAARAGVGRASVFRRYGTKRDLLLDTMGRLLDVHVAIPDTGSLAGDLRQVVADTLAVWRDDRLAAVSRQVLGEAGRDPEVADMVRTTMRERMTRSWVVYDRAIERGELRPDADLWLLTDLFAGLVVYRGLLGIGPPGVDAVVDALLHGFAPQGGVEQH</sequence>
<organism evidence="6 7">
    <name type="scientific">Microbispora corallina</name>
    <dbReference type="NCBI Taxonomy" id="83302"/>
    <lineage>
        <taxon>Bacteria</taxon>
        <taxon>Bacillati</taxon>
        <taxon>Actinomycetota</taxon>
        <taxon>Actinomycetes</taxon>
        <taxon>Streptosporangiales</taxon>
        <taxon>Streptosporangiaceae</taxon>
        <taxon>Microbispora</taxon>
    </lineage>
</organism>
<dbReference type="Pfam" id="PF00440">
    <property type="entry name" value="TetR_N"/>
    <property type="match status" value="1"/>
</dbReference>
<evidence type="ECO:0000259" key="5">
    <source>
        <dbReference type="PROSITE" id="PS50977"/>
    </source>
</evidence>